<evidence type="ECO:0000256" key="5">
    <source>
        <dbReference type="SAM" id="Phobius"/>
    </source>
</evidence>
<dbReference type="Gene3D" id="1.20.1250.20">
    <property type="entry name" value="MFS general substrate transporter like domains"/>
    <property type="match status" value="1"/>
</dbReference>
<proteinExistence type="predicted"/>
<feature type="transmembrane region" description="Helical" evidence="5">
    <location>
        <begin position="233"/>
        <end position="250"/>
    </location>
</feature>
<feature type="domain" description="Major facilitator superfamily (MFS) profile" evidence="6">
    <location>
        <begin position="19"/>
        <end position="451"/>
    </location>
</feature>
<dbReference type="SUPFAM" id="SSF103473">
    <property type="entry name" value="MFS general substrate transporter"/>
    <property type="match status" value="2"/>
</dbReference>
<dbReference type="AlphaFoldDB" id="A0A4Q9KLH4"/>
<reference evidence="7 8" key="1">
    <citation type="submission" date="2019-01" db="EMBL/GenBank/DDBJ databases">
        <title>Lactibacter flavus gen. nov., sp. nov., a novel bacterium of the family Propionibacteriaceae isolated from raw milk and dairy products.</title>
        <authorList>
            <person name="Huptas C."/>
            <person name="Wenning M."/>
            <person name="Breitenwieser F."/>
            <person name="Doll E."/>
            <person name="Von Neubeck M."/>
            <person name="Busse H.-J."/>
            <person name="Scherer S."/>
        </authorList>
    </citation>
    <scope>NUCLEOTIDE SEQUENCE [LARGE SCALE GENOMIC DNA]</scope>
    <source>
        <strain evidence="7 8">DSM 22130</strain>
    </source>
</reference>
<dbReference type="InterPro" id="IPR020846">
    <property type="entry name" value="MFS_dom"/>
</dbReference>
<dbReference type="PROSITE" id="PS50850">
    <property type="entry name" value="MFS"/>
    <property type="match status" value="1"/>
</dbReference>
<dbReference type="GO" id="GO:0022857">
    <property type="term" value="F:transmembrane transporter activity"/>
    <property type="evidence" value="ECO:0007669"/>
    <property type="project" value="InterPro"/>
</dbReference>
<evidence type="ECO:0000259" key="6">
    <source>
        <dbReference type="PROSITE" id="PS50850"/>
    </source>
</evidence>
<feature type="transmembrane region" description="Helical" evidence="5">
    <location>
        <begin position="55"/>
        <end position="75"/>
    </location>
</feature>
<dbReference type="GO" id="GO:0005886">
    <property type="term" value="C:plasma membrane"/>
    <property type="evidence" value="ECO:0007669"/>
    <property type="project" value="UniProtKB-SubCell"/>
</dbReference>
<keyword evidence="8" id="KW-1185">Reference proteome</keyword>
<feature type="transmembrane region" description="Helical" evidence="5">
    <location>
        <begin position="402"/>
        <end position="422"/>
    </location>
</feature>
<keyword evidence="3 5" id="KW-1133">Transmembrane helix</keyword>
<keyword evidence="4 5" id="KW-0472">Membrane</keyword>
<keyword evidence="2 5" id="KW-0812">Transmembrane</keyword>
<evidence type="ECO:0000256" key="2">
    <source>
        <dbReference type="ARBA" id="ARBA00022692"/>
    </source>
</evidence>
<feature type="transmembrane region" description="Helical" evidence="5">
    <location>
        <begin position="358"/>
        <end position="382"/>
    </location>
</feature>
<name>A0A4Q9KLH4_PROTD</name>
<dbReference type="InterPro" id="IPR011701">
    <property type="entry name" value="MFS"/>
</dbReference>
<feature type="transmembrane region" description="Helical" evidence="5">
    <location>
        <begin position="428"/>
        <end position="446"/>
    </location>
</feature>
<dbReference type="Pfam" id="PF07690">
    <property type="entry name" value="MFS_1"/>
    <property type="match status" value="1"/>
</dbReference>
<dbReference type="PANTHER" id="PTHR23501:SF154">
    <property type="entry name" value="MULTIDRUG-EFFLUX TRANSPORTER RV1634-RELATED"/>
    <property type="match status" value="1"/>
</dbReference>
<evidence type="ECO:0000256" key="1">
    <source>
        <dbReference type="ARBA" id="ARBA00004651"/>
    </source>
</evidence>
<sequence length="460" mass="46653">MAGVTSPAPTSAALSQRPLIAGLLVLVTAVAFEAQSVSTAMPAAAADLGQLDLYAWAFTAFAIPQIVAIVAGGRLCDRFGPVRPLQLGVLIFAAGVVLSALAVSMPMLLAGRFVQGLGGGLTNLALMVVVGRAFPPADTSRLMTYFSFAWMLPSFVGPGVAAWLVHVWSWHAVFWAVLPVVGLGVALLGPALAHRPLPGLGAAPAGTRTLLAGLGLAVGAAVVQAAAQLGSLWGIPLGVAGALLLVVGIPRLMPRGWRPGGVGLAGVIASRFFFSGAFSITFAFLPLMIVKLRGQELFVGGIALTVASFGWTFGSWVQSQRWLHLSRDRITTLGTALVTVGLSIVASGSFVLEVPVAVVIAGATIAGAGMGLAMPSTSILMIQLSPTDELGHNTSALQVAEALGNAVIVGAAGALFGAFSGAGDLRNAFGWAAALAAACAAASVAFSRRCGHVENLSARP</sequence>
<comment type="subcellular location">
    <subcellularLocation>
        <location evidence="1">Cell membrane</location>
        <topology evidence="1">Multi-pass membrane protein</topology>
    </subcellularLocation>
</comment>
<feature type="transmembrane region" description="Helical" evidence="5">
    <location>
        <begin position="87"/>
        <end position="107"/>
    </location>
</feature>
<dbReference type="PANTHER" id="PTHR23501">
    <property type="entry name" value="MAJOR FACILITATOR SUPERFAMILY"/>
    <property type="match status" value="1"/>
</dbReference>
<accession>A0A4Q9KLH4</accession>
<evidence type="ECO:0000313" key="8">
    <source>
        <dbReference type="Proteomes" id="UP000291933"/>
    </source>
</evidence>
<gene>
    <name evidence="7" type="ORF">ET996_05880</name>
</gene>
<comment type="caution">
    <text evidence="7">The sequence shown here is derived from an EMBL/GenBank/DDBJ whole genome shotgun (WGS) entry which is preliminary data.</text>
</comment>
<organism evidence="7 8">
    <name type="scientific">Propioniciclava tarda</name>
    <dbReference type="NCBI Taxonomy" id="433330"/>
    <lineage>
        <taxon>Bacteria</taxon>
        <taxon>Bacillati</taxon>
        <taxon>Actinomycetota</taxon>
        <taxon>Actinomycetes</taxon>
        <taxon>Propionibacteriales</taxon>
        <taxon>Propionibacteriaceae</taxon>
        <taxon>Propioniciclava</taxon>
    </lineage>
</organism>
<protein>
    <submittedName>
        <fullName evidence="7">MFS transporter</fullName>
    </submittedName>
</protein>
<dbReference type="Proteomes" id="UP000291933">
    <property type="component" value="Unassembled WGS sequence"/>
</dbReference>
<evidence type="ECO:0000256" key="4">
    <source>
        <dbReference type="ARBA" id="ARBA00023136"/>
    </source>
</evidence>
<dbReference type="InterPro" id="IPR036259">
    <property type="entry name" value="MFS_trans_sf"/>
</dbReference>
<dbReference type="EMBL" id="SDMR01000005">
    <property type="protein sequence ID" value="TBT95338.1"/>
    <property type="molecule type" value="Genomic_DNA"/>
</dbReference>
<feature type="transmembrane region" description="Helical" evidence="5">
    <location>
        <begin position="205"/>
        <end position="227"/>
    </location>
</feature>
<evidence type="ECO:0000313" key="7">
    <source>
        <dbReference type="EMBL" id="TBT95338.1"/>
    </source>
</evidence>
<dbReference type="OrthoDB" id="9778875at2"/>
<feature type="transmembrane region" description="Helical" evidence="5">
    <location>
        <begin position="330"/>
        <end position="352"/>
    </location>
</feature>
<feature type="transmembrane region" description="Helical" evidence="5">
    <location>
        <begin position="262"/>
        <end position="285"/>
    </location>
</feature>
<evidence type="ECO:0000256" key="3">
    <source>
        <dbReference type="ARBA" id="ARBA00022989"/>
    </source>
</evidence>
<feature type="transmembrane region" description="Helical" evidence="5">
    <location>
        <begin position="146"/>
        <end position="166"/>
    </location>
</feature>
<feature type="transmembrane region" description="Helical" evidence="5">
    <location>
        <begin position="172"/>
        <end position="193"/>
    </location>
</feature>
<feature type="transmembrane region" description="Helical" evidence="5">
    <location>
        <begin position="297"/>
        <end position="318"/>
    </location>
</feature>